<dbReference type="EMBL" id="MIGX01000057">
    <property type="protein sequence ID" value="PPT90440.1"/>
    <property type="molecule type" value="Genomic_DNA"/>
</dbReference>
<organism evidence="2 3">
    <name type="scientific">Xanthomonas theicola</name>
    <dbReference type="NCBI Taxonomy" id="56464"/>
    <lineage>
        <taxon>Bacteria</taxon>
        <taxon>Pseudomonadati</taxon>
        <taxon>Pseudomonadota</taxon>
        <taxon>Gammaproteobacteria</taxon>
        <taxon>Lysobacterales</taxon>
        <taxon>Lysobacteraceae</taxon>
        <taxon>Xanthomonas</taxon>
    </lineage>
</organism>
<feature type="compositionally biased region" description="Low complexity" evidence="1">
    <location>
        <begin position="47"/>
        <end position="58"/>
    </location>
</feature>
<evidence type="ECO:0000313" key="3">
    <source>
        <dbReference type="Proteomes" id="UP000239898"/>
    </source>
</evidence>
<reference evidence="2 3" key="1">
    <citation type="submission" date="2016-08" db="EMBL/GenBank/DDBJ databases">
        <title>Evolution of the type three secretion system and type three effector repertoires in Xanthomonas.</title>
        <authorList>
            <person name="Merda D."/>
            <person name="Briand M."/>
            <person name="Bosis E."/>
            <person name="Rousseau C."/>
            <person name="Portier P."/>
            <person name="Jacques M.-A."/>
            <person name="Fischer-Le Saux M."/>
        </authorList>
    </citation>
    <scope>NUCLEOTIDE SEQUENCE [LARGE SCALE GENOMIC DNA]</scope>
    <source>
        <strain evidence="2 3">CFBP 4691</strain>
    </source>
</reference>
<accession>A0A2S6ZE64</accession>
<protein>
    <submittedName>
        <fullName evidence="2">Uncharacterized protein</fullName>
    </submittedName>
</protein>
<gene>
    <name evidence="2" type="ORF">XthCFBP4691_12235</name>
</gene>
<feature type="region of interest" description="Disordered" evidence="1">
    <location>
        <begin position="47"/>
        <end position="71"/>
    </location>
</feature>
<evidence type="ECO:0000256" key="1">
    <source>
        <dbReference type="SAM" id="MobiDB-lite"/>
    </source>
</evidence>
<dbReference type="AlphaFoldDB" id="A0A2S6ZE64"/>
<keyword evidence="3" id="KW-1185">Reference proteome</keyword>
<evidence type="ECO:0000313" key="2">
    <source>
        <dbReference type="EMBL" id="PPT90440.1"/>
    </source>
</evidence>
<comment type="caution">
    <text evidence="2">The sequence shown here is derived from an EMBL/GenBank/DDBJ whole genome shotgun (WGS) entry which is preliminary data.</text>
</comment>
<dbReference type="Proteomes" id="UP000239898">
    <property type="component" value="Unassembled WGS sequence"/>
</dbReference>
<sequence length="71" mass="6949">MRQARVIGLSHIHAPQAPAVATGLNIAGFNGGIALGSLPGGASLEAASAASPSACAGPNRTDRGKLDSNRT</sequence>
<feature type="compositionally biased region" description="Basic and acidic residues" evidence="1">
    <location>
        <begin position="60"/>
        <end position="71"/>
    </location>
</feature>
<proteinExistence type="predicted"/>
<name>A0A2S6ZE64_9XANT</name>